<proteinExistence type="predicted"/>
<dbReference type="OrthoDB" id="5030973at2759"/>
<evidence type="ECO:0000256" key="5">
    <source>
        <dbReference type="SAM" id="Phobius"/>
    </source>
</evidence>
<evidence type="ECO:0000256" key="2">
    <source>
        <dbReference type="ARBA" id="ARBA00022692"/>
    </source>
</evidence>
<dbReference type="InterPro" id="IPR045863">
    <property type="entry name" value="CorA_TM1_TM2"/>
</dbReference>
<comment type="subcellular location">
    <subcellularLocation>
        <location evidence="1">Membrane</location>
        <topology evidence="1">Multi-pass membrane protein</topology>
    </subcellularLocation>
</comment>
<accession>A0A1J7IZP3</accession>
<name>A0A1J7IZP3_9PEZI</name>
<evidence type="ECO:0000256" key="1">
    <source>
        <dbReference type="ARBA" id="ARBA00004141"/>
    </source>
</evidence>
<evidence type="ECO:0008006" key="8">
    <source>
        <dbReference type="Google" id="ProtNLM"/>
    </source>
</evidence>
<feature type="transmembrane region" description="Helical" evidence="5">
    <location>
        <begin position="377"/>
        <end position="398"/>
    </location>
</feature>
<keyword evidence="7" id="KW-1185">Reference proteome</keyword>
<dbReference type="EMBL" id="KV875094">
    <property type="protein sequence ID" value="OIW33239.1"/>
    <property type="molecule type" value="Genomic_DNA"/>
</dbReference>
<gene>
    <name evidence="6" type="ORF">CONLIGDRAFT_711163</name>
</gene>
<protein>
    <recommendedName>
        <fullName evidence="8">Cora-domain-containing protein</fullName>
    </recommendedName>
</protein>
<dbReference type="AlphaFoldDB" id="A0A1J7IZP3"/>
<dbReference type="GO" id="GO:0016020">
    <property type="term" value="C:membrane"/>
    <property type="evidence" value="ECO:0007669"/>
    <property type="project" value="UniProtKB-SubCell"/>
</dbReference>
<organism evidence="6 7">
    <name type="scientific">Coniochaeta ligniaria NRRL 30616</name>
    <dbReference type="NCBI Taxonomy" id="1408157"/>
    <lineage>
        <taxon>Eukaryota</taxon>
        <taxon>Fungi</taxon>
        <taxon>Dikarya</taxon>
        <taxon>Ascomycota</taxon>
        <taxon>Pezizomycotina</taxon>
        <taxon>Sordariomycetes</taxon>
        <taxon>Sordariomycetidae</taxon>
        <taxon>Coniochaetales</taxon>
        <taxon>Coniochaetaceae</taxon>
        <taxon>Coniochaeta</taxon>
    </lineage>
</organism>
<keyword evidence="4 5" id="KW-0472">Membrane</keyword>
<dbReference type="Proteomes" id="UP000182658">
    <property type="component" value="Unassembled WGS sequence"/>
</dbReference>
<evidence type="ECO:0000313" key="6">
    <source>
        <dbReference type="EMBL" id="OIW33239.1"/>
    </source>
</evidence>
<reference evidence="6 7" key="1">
    <citation type="submission" date="2016-10" db="EMBL/GenBank/DDBJ databases">
        <title>Draft genome sequence of Coniochaeta ligniaria NRRL30616, a lignocellulolytic fungus for bioabatement of inhibitors in plant biomass hydrolysates.</title>
        <authorList>
            <consortium name="DOE Joint Genome Institute"/>
            <person name="Jimenez D.J."/>
            <person name="Hector R.E."/>
            <person name="Riley R."/>
            <person name="Sun H."/>
            <person name="Grigoriev I.V."/>
            <person name="Van Elsas J.D."/>
            <person name="Nichols N.N."/>
        </authorList>
    </citation>
    <scope>NUCLEOTIDE SEQUENCE [LARGE SCALE GENOMIC DNA]</scope>
    <source>
        <strain evidence="6 7">NRRL 30616</strain>
    </source>
</reference>
<keyword evidence="2 5" id="KW-0812">Transmembrane</keyword>
<dbReference type="Gene3D" id="1.20.58.340">
    <property type="entry name" value="Magnesium transport protein CorA, transmembrane region"/>
    <property type="match status" value="1"/>
</dbReference>
<sequence>MDSAGTLTDAPLGRNTPRREADFWSNFAVRPPATSLFKTTQETTAEVWDSYAASGLTTCKRSDDVLATVNRAYARMTSNTVGSERNRQFLLVSSVGCPSRADDPIQLSANAFIRLTDVIGLTREYYPFYFTRLFHCSYHFEYRDALTDHPTELVVFLRCPRNSQSIICLMRVRLSDLSCVALVYGSDHESVKRITALCTEEDGRRLRMHPFYLLSCIYELRYESWTRWFSSLWSRVNDIETATKMTGETWQSRDVPPDRLDALKNTETLLTYMHSAHTEFCHGENVVSFAIKLGKFCLDVVDVLETTRASQGHVPTSQRERAGLEATIKFTAARCDAVRDRLLEMKQRLQGQINVSFSLIAQKDSKLAKQDNETMKAIAALGLLFLPATLVTAIWSAGLFHLDEGTNWKVYVGTAIALTVLVFFSWGLYMRRSRRAHTVSNRSASPV</sequence>
<evidence type="ECO:0000313" key="7">
    <source>
        <dbReference type="Proteomes" id="UP000182658"/>
    </source>
</evidence>
<evidence type="ECO:0000256" key="4">
    <source>
        <dbReference type="ARBA" id="ARBA00023136"/>
    </source>
</evidence>
<feature type="transmembrane region" description="Helical" evidence="5">
    <location>
        <begin position="410"/>
        <end position="429"/>
    </location>
</feature>
<dbReference type="SUPFAM" id="SSF144083">
    <property type="entry name" value="Magnesium transport protein CorA, transmembrane region"/>
    <property type="match status" value="1"/>
</dbReference>
<dbReference type="InParanoid" id="A0A1J7IZP3"/>
<evidence type="ECO:0000256" key="3">
    <source>
        <dbReference type="ARBA" id="ARBA00022989"/>
    </source>
</evidence>
<keyword evidence="3 5" id="KW-1133">Transmembrane helix</keyword>